<keyword evidence="4" id="KW-1133">Transmembrane helix</keyword>
<keyword evidence="4" id="KW-0472">Membrane</keyword>
<dbReference type="GO" id="GO:0005829">
    <property type="term" value="C:cytosol"/>
    <property type="evidence" value="ECO:0007669"/>
    <property type="project" value="TreeGrafter"/>
</dbReference>
<keyword evidence="1" id="KW-0547">Nucleotide-binding</keyword>
<dbReference type="Proteomes" id="UP000198508">
    <property type="component" value="Unassembled WGS sequence"/>
</dbReference>
<dbReference type="GeneID" id="93277313"/>
<reference evidence="7" key="1">
    <citation type="submission" date="2016-10" db="EMBL/GenBank/DDBJ databases">
        <authorList>
            <person name="Varghese N."/>
            <person name="Submissions S."/>
        </authorList>
    </citation>
    <scope>NUCLEOTIDE SEQUENCE [LARGE SCALE GENOMIC DNA]</scope>
    <source>
        <strain evidence="7">NLAE-zl-G277</strain>
    </source>
</reference>
<keyword evidence="3" id="KW-0238">DNA-binding</keyword>
<evidence type="ECO:0000259" key="5">
    <source>
        <dbReference type="SMART" id="SM00534"/>
    </source>
</evidence>
<dbReference type="SUPFAM" id="SSF52540">
    <property type="entry name" value="P-loop containing nucleoside triphosphate hydrolases"/>
    <property type="match status" value="1"/>
</dbReference>
<accession>A0A1I0C8N7</accession>
<evidence type="ECO:0000313" key="7">
    <source>
        <dbReference type="Proteomes" id="UP000198508"/>
    </source>
</evidence>
<keyword evidence="2" id="KW-0067">ATP-binding</keyword>
<keyword evidence="7" id="KW-1185">Reference proteome</keyword>
<dbReference type="PANTHER" id="PTHR11361">
    <property type="entry name" value="DNA MISMATCH REPAIR PROTEIN MUTS FAMILY MEMBER"/>
    <property type="match status" value="1"/>
</dbReference>
<dbReference type="GO" id="GO:0006298">
    <property type="term" value="P:mismatch repair"/>
    <property type="evidence" value="ECO:0007669"/>
    <property type="project" value="InterPro"/>
</dbReference>
<gene>
    <name evidence="6" type="ORF">SAMN05216313_102361</name>
</gene>
<protein>
    <submittedName>
        <fullName evidence="6">MutS domain V</fullName>
    </submittedName>
</protein>
<name>A0A1I0C8N7_9FIRM</name>
<dbReference type="AlphaFoldDB" id="A0A1I0C8N7"/>
<dbReference type="STRING" id="460384.SAMN05216313_102361"/>
<organism evidence="6 7">
    <name type="scientific">Enterocloster lavalensis</name>
    <dbReference type="NCBI Taxonomy" id="460384"/>
    <lineage>
        <taxon>Bacteria</taxon>
        <taxon>Bacillati</taxon>
        <taxon>Bacillota</taxon>
        <taxon>Clostridia</taxon>
        <taxon>Lachnospirales</taxon>
        <taxon>Lachnospiraceae</taxon>
        <taxon>Enterocloster</taxon>
    </lineage>
</organism>
<feature type="transmembrane region" description="Helical" evidence="4">
    <location>
        <begin position="6"/>
        <end position="22"/>
    </location>
</feature>
<dbReference type="RefSeq" id="WP_092360940.1">
    <property type="nucleotide sequence ID" value="NZ_FOIM01000002.1"/>
</dbReference>
<sequence length="557" mass="63470">MEPYTLILLCILVMAYILIRLENRRDSRNGKKALLRQSFGAIPQRENRDYGGIEYDWDFEQTNLSEQEQIDEITWNDLEMDAVYLRVNNCRSFAGEQALYTALHRLSQDREAEEALRGKIRYFGEHETERERATYLLHCLGKEHGSYYLPVFIRNLKGFEIPNIQFYRFMRGLLFCSFLPSALLLDTRYLVFPLFTALANLVIYSFQKYKYSANLSMLRATLGAIRTARLLSDHGKSGGGESFPDLGELAQRFSRSARKIMRLNTREQSGLSGDLFSLLNAYLVGVTLSDFIRYNKLLRELDGRKEDLLALYQRVGEIDMAISVASFRASLPHWCEPSFAEQDSPCRLEVEELYHPLLSHPVSNSASIRRSCIVTGSNASGKSTFIKAVAVNVLLAQSIFTCSAARLTLPRTGLITSMALRDDILSGESYYIKEIHYLKRIIDSLTPEMPTVCIVDEILRGTNTQERIAASCAVLRYLAKHNCLAIVASHDIELTQLLERQYDNFHFSEQITDGGITFSYKIHSGPADSKNAIRLLEYMGFPEEITREARELAQPRG</sequence>
<dbReference type="GO" id="GO:0005524">
    <property type="term" value="F:ATP binding"/>
    <property type="evidence" value="ECO:0007669"/>
    <property type="project" value="UniProtKB-KW"/>
</dbReference>
<keyword evidence="4" id="KW-0812">Transmembrane</keyword>
<evidence type="ECO:0000313" key="6">
    <source>
        <dbReference type="EMBL" id="SET15897.1"/>
    </source>
</evidence>
<evidence type="ECO:0000256" key="2">
    <source>
        <dbReference type="ARBA" id="ARBA00022840"/>
    </source>
</evidence>
<dbReference type="Gene3D" id="3.40.50.300">
    <property type="entry name" value="P-loop containing nucleotide triphosphate hydrolases"/>
    <property type="match status" value="1"/>
</dbReference>
<evidence type="ECO:0000256" key="3">
    <source>
        <dbReference type="ARBA" id="ARBA00023125"/>
    </source>
</evidence>
<dbReference type="GO" id="GO:0140664">
    <property type="term" value="F:ATP-dependent DNA damage sensor activity"/>
    <property type="evidence" value="ECO:0007669"/>
    <property type="project" value="InterPro"/>
</dbReference>
<evidence type="ECO:0000256" key="4">
    <source>
        <dbReference type="SAM" id="Phobius"/>
    </source>
</evidence>
<dbReference type="InterPro" id="IPR000432">
    <property type="entry name" value="DNA_mismatch_repair_MutS_C"/>
</dbReference>
<evidence type="ECO:0000256" key="1">
    <source>
        <dbReference type="ARBA" id="ARBA00022741"/>
    </source>
</evidence>
<dbReference type="SMART" id="SM00534">
    <property type="entry name" value="MUTSac"/>
    <property type="match status" value="1"/>
</dbReference>
<dbReference type="InterPro" id="IPR027417">
    <property type="entry name" value="P-loop_NTPase"/>
</dbReference>
<dbReference type="GO" id="GO:0030983">
    <property type="term" value="F:mismatched DNA binding"/>
    <property type="evidence" value="ECO:0007669"/>
    <property type="project" value="InterPro"/>
</dbReference>
<dbReference type="PANTHER" id="PTHR11361:SF152">
    <property type="entry name" value="DNA MISMATCH REPAIR PROTEIN"/>
    <property type="match status" value="1"/>
</dbReference>
<dbReference type="Pfam" id="PF00488">
    <property type="entry name" value="MutS_V"/>
    <property type="match status" value="1"/>
</dbReference>
<dbReference type="EMBL" id="FOIM01000002">
    <property type="protein sequence ID" value="SET15897.1"/>
    <property type="molecule type" value="Genomic_DNA"/>
</dbReference>
<proteinExistence type="predicted"/>
<dbReference type="InterPro" id="IPR045076">
    <property type="entry name" value="MutS"/>
</dbReference>
<feature type="domain" description="DNA mismatch repair proteins mutS family" evidence="5">
    <location>
        <begin position="369"/>
        <end position="554"/>
    </location>
</feature>